<dbReference type="PATRIC" id="fig|1461693.3.peg.281"/>
<dbReference type="Gene3D" id="1.10.260.40">
    <property type="entry name" value="lambda repressor-like DNA-binding domains"/>
    <property type="match status" value="1"/>
</dbReference>
<feature type="domain" description="Cytoskeleton protein RodZ-like C-terminal" evidence="3">
    <location>
        <begin position="288"/>
        <end position="354"/>
    </location>
</feature>
<dbReference type="InterPro" id="IPR050400">
    <property type="entry name" value="Bact_Cytoskel_RodZ"/>
</dbReference>
<evidence type="ECO:0000256" key="1">
    <source>
        <dbReference type="SAM" id="MobiDB-lite"/>
    </source>
</evidence>
<dbReference type="PANTHER" id="PTHR34475">
    <property type="match status" value="1"/>
</dbReference>
<dbReference type="Proteomes" id="UP000024836">
    <property type="component" value="Unassembled WGS sequence"/>
</dbReference>
<reference evidence="4 5" key="1">
    <citation type="submission" date="2013-04" db="EMBL/GenBank/DDBJ databases">
        <title>Shimia sp. 22II-S11-Z10 Genome Sequencing.</title>
        <authorList>
            <person name="Lai Q."/>
            <person name="Li G."/>
            <person name="Shao Z."/>
        </authorList>
    </citation>
    <scope>NUCLEOTIDE SEQUENCE [LARGE SCALE GENOMIC DNA]</scope>
    <source>
        <strain evidence="5">22II-S11-Z10</strain>
    </source>
</reference>
<keyword evidence="2" id="KW-0472">Membrane</keyword>
<dbReference type="eggNOG" id="COG1426">
    <property type="taxonomic scope" value="Bacteria"/>
</dbReference>
<evidence type="ECO:0000313" key="4">
    <source>
        <dbReference type="EMBL" id="KCV83364.1"/>
    </source>
</evidence>
<dbReference type="GO" id="GO:0003677">
    <property type="term" value="F:DNA binding"/>
    <property type="evidence" value="ECO:0007669"/>
    <property type="project" value="InterPro"/>
</dbReference>
<organism evidence="4 5">
    <name type="scientific">Actibacterium atlanticum</name>
    <dbReference type="NCBI Taxonomy" id="1461693"/>
    <lineage>
        <taxon>Bacteria</taxon>
        <taxon>Pseudomonadati</taxon>
        <taxon>Pseudomonadota</taxon>
        <taxon>Alphaproteobacteria</taxon>
        <taxon>Rhodobacterales</taxon>
        <taxon>Roseobacteraceae</taxon>
        <taxon>Actibacterium</taxon>
    </lineage>
</organism>
<dbReference type="Pfam" id="PF13413">
    <property type="entry name" value="HTH_25"/>
    <property type="match status" value="1"/>
</dbReference>
<gene>
    <name evidence="4" type="ORF">ATO10_01345</name>
</gene>
<dbReference type="InterPro" id="IPR010982">
    <property type="entry name" value="Lambda_DNA-bd_dom_sf"/>
</dbReference>
<dbReference type="OrthoDB" id="9790252at2"/>
<evidence type="ECO:0000256" key="2">
    <source>
        <dbReference type="SAM" id="Phobius"/>
    </source>
</evidence>
<dbReference type="InterPro" id="IPR025194">
    <property type="entry name" value="RodZ-like_C"/>
</dbReference>
<proteinExistence type="predicted"/>
<keyword evidence="5" id="KW-1185">Reference proteome</keyword>
<keyword evidence="2" id="KW-0812">Transmembrane</keyword>
<dbReference type="Pfam" id="PF13464">
    <property type="entry name" value="RodZ_C"/>
    <property type="match status" value="1"/>
</dbReference>
<dbReference type="PANTHER" id="PTHR34475:SF1">
    <property type="entry name" value="CYTOSKELETON PROTEIN RODZ"/>
    <property type="match status" value="1"/>
</dbReference>
<dbReference type="EMBL" id="AQQY01000001">
    <property type="protein sequence ID" value="KCV83364.1"/>
    <property type="molecule type" value="Genomic_DNA"/>
</dbReference>
<evidence type="ECO:0000259" key="3">
    <source>
        <dbReference type="Pfam" id="PF13464"/>
    </source>
</evidence>
<sequence length="391" mass="41578">MIGRKQPPVAAGEEEQPRGFDDYELRLGDIMRGERATMAKSLLDVQRELKIRANYIAAIENADPTAFETPGFIAGYVRSYARYLGMDPEWAYQTFCEEGNFTTAHGLDKAASSVKPQPRKKRGGDPLADPNASFVPRGEAMMSRVEPGAIGSMLVLLALIGGLGFGGWSVLQEIQQVELTPVEQSPGVLAEVDPLQGVTLDGAEALPQETAVANADPMERLYRPRALDVPVMVARDGPISALEPGALSGMPAAPRAPQMAALPEAPQLDAGSQIQVVAAQAPELVMIAMRPAWVQVTSSDGTVVFEKIMDAGEQYVLPKSEEPPKLRTGYAGAVFFAVNGTAYGPLGQGGTVMKNVELTSAALTEKFAQTDLAEYPEVAQAVAALAQPVAE</sequence>
<feature type="region of interest" description="Disordered" evidence="1">
    <location>
        <begin position="107"/>
        <end position="135"/>
    </location>
</feature>
<keyword evidence="2" id="KW-1133">Transmembrane helix</keyword>
<name>A0A058ZP42_9RHOB</name>
<feature type="transmembrane region" description="Helical" evidence="2">
    <location>
        <begin position="149"/>
        <end position="171"/>
    </location>
</feature>
<dbReference type="STRING" id="1461693.ATO10_01345"/>
<accession>A0A058ZP42</accession>
<comment type="caution">
    <text evidence="4">The sequence shown here is derived from an EMBL/GenBank/DDBJ whole genome shotgun (WGS) entry which is preliminary data.</text>
</comment>
<dbReference type="AlphaFoldDB" id="A0A058ZP42"/>
<protein>
    <recommendedName>
        <fullName evidence="3">Cytoskeleton protein RodZ-like C-terminal domain-containing protein</fullName>
    </recommendedName>
</protein>
<dbReference type="RefSeq" id="WP_035247020.1">
    <property type="nucleotide sequence ID" value="NZ_AQQY01000001.1"/>
</dbReference>
<evidence type="ECO:0000313" key="5">
    <source>
        <dbReference type="Proteomes" id="UP000024836"/>
    </source>
</evidence>